<evidence type="ECO:0000313" key="2">
    <source>
        <dbReference type="EMBL" id="GBM19091.1"/>
    </source>
</evidence>
<feature type="region of interest" description="Disordered" evidence="1">
    <location>
        <begin position="1"/>
        <end position="22"/>
    </location>
</feature>
<keyword evidence="3" id="KW-1185">Reference proteome</keyword>
<dbReference type="AlphaFoldDB" id="A0A4Y2DQR0"/>
<proteinExistence type="predicted"/>
<gene>
    <name evidence="2" type="ORF">AVEN_236915_1</name>
</gene>
<name>A0A4Y2DQR0_ARAVE</name>
<dbReference type="EMBL" id="BGPR01000416">
    <property type="protein sequence ID" value="GBM19091.1"/>
    <property type="molecule type" value="Genomic_DNA"/>
</dbReference>
<protein>
    <submittedName>
        <fullName evidence="2">Uncharacterized protein</fullName>
    </submittedName>
</protein>
<dbReference type="Proteomes" id="UP000499080">
    <property type="component" value="Unassembled WGS sequence"/>
</dbReference>
<evidence type="ECO:0000256" key="1">
    <source>
        <dbReference type="SAM" id="MobiDB-lite"/>
    </source>
</evidence>
<reference evidence="2 3" key="1">
    <citation type="journal article" date="2019" name="Sci. Rep.">
        <title>Orb-weaving spider Araneus ventricosus genome elucidates the spidroin gene catalogue.</title>
        <authorList>
            <person name="Kono N."/>
            <person name="Nakamura H."/>
            <person name="Ohtoshi R."/>
            <person name="Moran D.A.P."/>
            <person name="Shinohara A."/>
            <person name="Yoshida Y."/>
            <person name="Fujiwara M."/>
            <person name="Mori M."/>
            <person name="Tomita M."/>
            <person name="Arakawa K."/>
        </authorList>
    </citation>
    <scope>NUCLEOTIDE SEQUENCE [LARGE SCALE GENOMIC DNA]</scope>
</reference>
<evidence type="ECO:0000313" key="3">
    <source>
        <dbReference type="Proteomes" id="UP000499080"/>
    </source>
</evidence>
<accession>A0A4Y2DQR0</accession>
<feature type="compositionally biased region" description="Basic residues" evidence="1">
    <location>
        <begin position="1"/>
        <end position="15"/>
    </location>
</feature>
<sequence length="103" mass="12252">MAQRGQRKKSRRNRRTKETSRLAVMGQNVARREKSRKEQTNKEIADCQPWYNMQENHLNVIEGQINIQIQTFYAARTCSELKRTQLWRNGQSLSEMRRVVFPG</sequence>
<comment type="caution">
    <text evidence="2">The sequence shown here is derived from an EMBL/GenBank/DDBJ whole genome shotgun (WGS) entry which is preliminary data.</text>
</comment>
<organism evidence="2 3">
    <name type="scientific">Araneus ventricosus</name>
    <name type="common">Orbweaver spider</name>
    <name type="synonym">Epeira ventricosa</name>
    <dbReference type="NCBI Taxonomy" id="182803"/>
    <lineage>
        <taxon>Eukaryota</taxon>
        <taxon>Metazoa</taxon>
        <taxon>Ecdysozoa</taxon>
        <taxon>Arthropoda</taxon>
        <taxon>Chelicerata</taxon>
        <taxon>Arachnida</taxon>
        <taxon>Araneae</taxon>
        <taxon>Araneomorphae</taxon>
        <taxon>Entelegynae</taxon>
        <taxon>Araneoidea</taxon>
        <taxon>Araneidae</taxon>
        <taxon>Araneus</taxon>
    </lineage>
</organism>